<dbReference type="InterPro" id="IPR025403">
    <property type="entry name" value="TgpA-like_C"/>
</dbReference>
<gene>
    <name evidence="3" type="ORF">IOQ59_20390</name>
</gene>
<keyword evidence="4" id="KW-1185">Reference proteome</keyword>
<comment type="caution">
    <text evidence="3">The sequence shown here is derived from an EMBL/GenBank/DDBJ whole genome shotgun (WGS) entry which is preliminary data.</text>
</comment>
<dbReference type="Pfam" id="PF01841">
    <property type="entry name" value="Transglut_core"/>
    <property type="match status" value="1"/>
</dbReference>
<reference evidence="3" key="1">
    <citation type="submission" date="2020-10" db="EMBL/GenBank/DDBJ databases">
        <title>Bacterium isolated from coastal waters sediment.</title>
        <authorList>
            <person name="Chen R.-J."/>
            <person name="Lu D.-C."/>
            <person name="Zhu K.-L."/>
            <person name="Du Z.-J."/>
        </authorList>
    </citation>
    <scope>NUCLEOTIDE SEQUENCE</scope>
    <source>
        <strain evidence="3">N1Y112</strain>
    </source>
</reference>
<name>A0A8J7K0U4_9GAMM</name>
<organism evidence="3 4">
    <name type="scientific">Pontibacterium sinense</name>
    <dbReference type="NCBI Taxonomy" id="2781979"/>
    <lineage>
        <taxon>Bacteria</taxon>
        <taxon>Pseudomonadati</taxon>
        <taxon>Pseudomonadota</taxon>
        <taxon>Gammaproteobacteria</taxon>
        <taxon>Oceanospirillales</taxon>
        <taxon>Oceanospirillaceae</taxon>
        <taxon>Pontibacterium</taxon>
    </lineage>
</organism>
<feature type="transmembrane region" description="Helical" evidence="1">
    <location>
        <begin position="129"/>
        <end position="148"/>
    </location>
</feature>
<evidence type="ECO:0000256" key="1">
    <source>
        <dbReference type="SAM" id="Phobius"/>
    </source>
</evidence>
<proteinExistence type="predicted"/>
<feature type="transmembrane region" description="Helical" evidence="1">
    <location>
        <begin position="169"/>
        <end position="187"/>
    </location>
</feature>
<keyword evidence="1" id="KW-0812">Transmembrane</keyword>
<feature type="transmembrane region" description="Helical" evidence="1">
    <location>
        <begin position="548"/>
        <end position="569"/>
    </location>
</feature>
<dbReference type="InterPro" id="IPR002931">
    <property type="entry name" value="Transglutaminase-like"/>
</dbReference>
<feature type="transmembrane region" description="Helical" evidence="1">
    <location>
        <begin position="105"/>
        <end position="123"/>
    </location>
</feature>
<dbReference type="Pfam" id="PF13559">
    <property type="entry name" value="DUF4129"/>
    <property type="match status" value="1"/>
</dbReference>
<dbReference type="Proteomes" id="UP000640333">
    <property type="component" value="Unassembled WGS sequence"/>
</dbReference>
<keyword evidence="1" id="KW-0472">Membrane</keyword>
<dbReference type="InterPro" id="IPR052901">
    <property type="entry name" value="Bact_TGase-like"/>
</dbReference>
<dbReference type="Pfam" id="PF11992">
    <property type="entry name" value="TgpA_N"/>
    <property type="match status" value="1"/>
</dbReference>
<dbReference type="Gene3D" id="3.10.620.30">
    <property type="match status" value="1"/>
</dbReference>
<evidence type="ECO:0000313" key="3">
    <source>
        <dbReference type="EMBL" id="MBE9399629.1"/>
    </source>
</evidence>
<sequence>MSDQFRLSRPALMWQFIAIIAVLLPHLTHLPLWVPAAIAGTIGWRLMVHTGRWSFPHWSVLALFSFLACGGVFLSYGGVGGVNGMVALLIAGFGLKSLEIYRQRDALLVVYVAYIVAGSALLFDQSIWMAAYVLVAVQLTTAALLAIYQTHNVDMGRPFRSSAVMMMQSLPLMLVLFILIPRMGPIWSLKMDVGGAKTGLSEVMSPGDITNLTRSSDVAFRVEFKDEPPPQNALYWRAMTYPDFDGVRWYRDKRQDELQQVTESVQMKEPTYRYSLMLEPTGRNYVPALDMPVSLPDGLALNSDMTFLRDNPINTREQFDLHSAAQYRLAVKSNALNYRRELSLPLTNPRSRETAREWYTRAGSPESYIRMLMAFYHLNFTYTLNPGKLQGNQIDQFLFSSQKGFCGHFAGSMVFMLRSVGIPARVVAGYQGGEWNPYEKYLLVRQYDAHAWVEAWLPRKGWVRFDPTAAVAPERIVRPAEELFSEQESFLEDTPLGSLLVGRNSVLADLWLKWDALSYGWQQWVVNYHRYQNDFLTRLLGEITPLRLALALLIPFVLVMTLVALRVFWHSWNNPKDPHDLALEKLSQRLERKAGLGRSPGETVKRYCDRVADVRPDLAEVLSQIAGRYEQMRYAETDQLDAGKELLAWVRRCHSKI</sequence>
<protein>
    <submittedName>
        <fullName evidence="3">DUF3488 domain-containing transglutaminase family protein</fullName>
    </submittedName>
</protein>
<keyword evidence="1" id="KW-1133">Transmembrane helix</keyword>
<evidence type="ECO:0000313" key="4">
    <source>
        <dbReference type="Proteomes" id="UP000640333"/>
    </source>
</evidence>
<feature type="domain" description="Transglutaminase-like" evidence="2">
    <location>
        <begin position="398"/>
        <end position="469"/>
    </location>
</feature>
<dbReference type="InterPro" id="IPR038765">
    <property type="entry name" value="Papain-like_cys_pep_sf"/>
</dbReference>
<dbReference type="EMBL" id="JADEYS010000031">
    <property type="protein sequence ID" value="MBE9399629.1"/>
    <property type="molecule type" value="Genomic_DNA"/>
</dbReference>
<feature type="transmembrane region" description="Helical" evidence="1">
    <location>
        <begin position="80"/>
        <end position="98"/>
    </location>
</feature>
<feature type="transmembrane region" description="Helical" evidence="1">
    <location>
        <begin position="12"/>
        <end position="34"/>
    </location>
</feature>
<dbReference type="AlphaFoldDB" id="A0A8J7K0U4"/>
<dbReference type="SUPFAM" id="SSF54001">
    <property type="entry name" value="Cysteine proteinases"/>
    <property type="match status" value="1"/>
</dbReference>
<evidence type="ECO:0000259" key="2">
    <source>
        <dbReference type="SMART" id="SM00460"/>
    </source>
</evidence>
<dbReference type="PANTHER" id="PTHR42736:SF1">
    <property type="entry name" value="PROTEIN-GLUTAMINE GAMMA-GLUTAMYLTRANSFERASE"/>
    <property type="match status" value="1"/>
</dbReference>
<dbReference type="InterPro" id="IPR021878">
    <property type="entry name" value="TgpA_N"/>
</dbReference>
<dbReference type="SMART" id="SM00460">
    <property type="entry name" value="TGc"/>
    <property type="match status" value="1"/>
</dbReference>
<dbReference type="RefSeq" id="WP_193955325.1">
    <property type="nucleotide sequence ID" value="NZ_JADEYS010000031.1"/>
</dbReference>
<dbReference type="PANTHER" id="PTHR42736">
    <property type="entry name" value="PROTEIN-GLUTAMINE GAMMA-GLUTAMYLTRANSFERASE"/>
    <property type="match status" value="1"/>
</dbReference>
<accession>A0A8J7K0U4</accession>